<dbReference type="AlphaFoldDB" id="A0A9W4XRG1"/>
<dbReference type="Proteomes" id="UP001152607">
    <property type="component" value="Unassembled WGS sequence"/>
</dbReference>
<dbReference type="Gene3D" id="1.10.510.10">
    <property type="entry name" value="Transferase(Phosphotransferase) domain 1"/>
    <property type="match status" value="1"/>
</dbReference>
<name>A0A9W4XRG1_9PLEO</name>
<dbReference type="EMBL" id="CAOQHR010000011">
    <property type="protein sequence ID" value="CAI6340908.1"/>
    <property type="molecule type" value="Genomic_DNA"/>
</dbReference>
<accession>A0A9W4XRG1</accession>
<dbReference type="GO" id="GO:0005524">
    <property type="term" value="F:ATP binding"/>
    <property type="evidence" value="ECO:0007669"/>
    <property type="project" value="InterPro"/>
</dbReference>
<evidence type="ECO:0000313" key="4">
    <source>
        <dbReference type="EMBL" id="CAI6340908.1"/>
    </source>
</evidence>
<feature type="chain" id="PRO_5040787579" description="Protein kinase domain-containing protein" evidence="2">
    <location>
        <begin position="25"/>
        <end position="577"/>
    </location>
</feature>
<organism evidence="4 5">
    <name type="scientific">Periconia digitata</name>
    <dbReference type="NCBI Taxonomy" id="1303443"/>
    <lineage>
        <taxon>Eukaryota</taxon>
        <taxon>Fungi</taxon>
        <taxon>Dikarya</taxon>
        <taxon>Ascomycota</taxon>
        <taxon>Pezizomycotina</taxon>
        <taxon>Dothideomycetes</taxon>
        <taxon>Pleosporomycetidae</taxon>
        <taxon>Pleosporales</taxon>
        <taxon>Massarineae</taxon>
        <taxon>Periconiaceae</taxon>
        <taxon>Periconia</taxon>
    </lineage>
</organism>
<dbReference type="InterPro" id="IPR011009">
    <property type="entry name" value="Kinase-like_dom_sf"/>
</dbReference>
<dbReference type="PROSITE" id="PS50011">
    <property type="entry name" value="PROTEIN_KINASE_DOM"/>
    <property type="match status" value="1"/>
</dbReference>
<evidence type="ECO:0000313" key="5">
    <source>
        <dbReference type="Proteomes" id="UP001152607"/>
    </source>
</evidence>
<feature type="domain" description="Protein kinase" evidence="3">
    <location>
        <begin position="278"/>
        <end position="537"/>
    </location>
</feature>
<comment type="caution">
    <text evidence="4">The sequence shown here is derived from an EMBL/GenBank/DDBJ whole genome shotgun (WGS) entry which is preliminary data.</text>
</comment>
<dbReference type="InterPro" id="IPR000719">
    <property type="entry name" value="Prot_kinase_dom"/>
</dbReference>
<keyword evidence="5" id="KW-1185">Reference proteome</keyword>
<dbReference type="SMART" id="SM00220">
    <property type="entry name" value="S_TKc"/>
    <property type="match status" value="1"/>
</dbReference>
<dbReference type="SUPFAM" id="SSF56112">
    <property type="entry name" value="Protein kinase-like (PK-like)"/>
    <property type="match status" value="1"/>
</dbReference>
<sequence length="577" mass="60479">MSSSSVLTALLTATAVVPFLGVSASPFAAQARSPALVTNVVESQFDFLNVGDVIAIRGSQIVRKWGVSDDDNATQFDAVAIERSVAARSGTVRVSSDQYAPVEIAKRATKTKAKTTKASSASKTASSSASRSSSSSSSSSSDVSKSSSSVVSKSSSSAVSKSSSSIMSTSANATITSTKLSSSKSSSSSVASSSSDTEAEPTESSSSSKVASVSKTASSSVNGTAISTKASSTGSAISTTSRNSTSASTSASATDSSGSSESTPKPSSGASFKCLDSEVSVETKPLGGSGVLYGATKGDDEEKISMKTLKDGKGALDNEWKLLQKIGDADNILKGYGRCEGKGSEYIMFDPVEGGTLKTRIDAQEYKGKNDATRTVINQVFSAVKKMHEKGVAHQNLNTEAIVFNEAGDVKVMGLDKSTDKKITDEIKVEGGIIAPEAENKSTMEIDPFLNDSWEMAHLLITMLIGKKAWVNAKDEAIKGVWFKGAPSQRASGCKKAWPEFTDDFCDIISQIMVDQNSRKPVSWFAEQVANDGLKFVDECKKDSQKKSTRRTVDEGELLVVGVEDAGDEWVVRAVLP</sequence>
<feature type="signal peptide" evidence="2">
    <location>
        <begin position="1"/>
        <end position="24"/>
    </location>
</feature>
<evidence type="ECO:0000256" key="1">
    <source>
        <dbReference type="SAM" id="MobiDB-lite"/>
    </source>
</evidence>
<evidence type="ECO:0000256" key="2">
    <source>
        <dbReference type="SAM" id="SignalP"/>
    </source>
</evidence>
<dbReference type="GO" id="GO:0004672">
    <property type="term" value="F:protein kinase activity"/>
    <property type="evidence" value="ECO:0007669"/>
    <property type="project" value="InterPro"/>
</dbReference>
<protein>
    <recommendedName>
        <fullName evidence="3">Protein kinase domain-containing protein</fullName>
    </recommendedName>
</protein>
<keyword evidence="2" id="KW-0732">Signal</keyword>
<dbReference type="OrthoDB" id="1668230at2759"/>
<feature type="compositionally biased region" description="Low complexity" evidence="1">
    <location>
        <begin position="116"/>
        <end position="271"/>
    </location>
</feature>
<dbReference type="PANTHER" id="PTHR24347">
    <property type="entry name" value="SERINE/THREONINE-PROTEIN KINASE"/>
    <property type="match status" value="1"/>
</dbReference>
<proteinExistence type="predicted"/>
<dbReference type="Pfam" id="PF00069">
    <property type="entry name" value="Pkinase"/>
    <property type="match status" value="1"/>
</dbReference>
<reference evidence="4" key="1">
    <citation type="submission" date="2023-01" db="EMBL/GenBank/DDBJ databases">
        <authorList>
            <person name="Van Ghelder C."/>
            <person name="Rancurel C."/>
        </authorList>
    </citation>
    <scope>NUCLEOTIDE SEQUENCE</scope>
    <source>
        <strain evidence="4">CNCM I-4278</strain>
    </source>
</reference>
<feature type="region of interest" description="Disordered" evidence="1">
    <location>
        <begin position="108"/>
        <end position="272"/>
    </location>
</feature>
<evidence type="ECO:0000259" key="3">
    <source>
        <dbReference type="PROSITE" id="PS50011"/>
    </source>
</evidence>
<gene>
    <name evidence="4" type="ORF">PDIGIT_LOCUS14094</name>
</gene>